<dbReference type="EMBL" id="JAUSTW010000005">
    <property type="protein sequence ID" value="MDQ0200113.1"/>
    <property type="molecule type" value="Genomic_DNA"/>
</dbReference>
<feature type="compositionally biased region" description="Polar residues" evidence="1">
    <location>
        <begin position="353"/>
        <end position="373"/>
    </location>
</feature>
<feature type="compositionally biased region" description="Basic and acidic residues" evidence="1">
    <location>
        <begin position="169"/>
        <end position="196"/>
    </location>
</feature>
<comment type="caution">
    <text evidence="2">The sequence shown here is derived from an EMBL/GenBank/DDBJ whole genome shotgun (WGS) entry which is preliminary data.</text>
</comment>
<feature type="compositionally biased region" description="Basic and acidic residues" evidence="1">
    <location>
        <begin position="224"/>
        <end position="233"/>
    </location>
</feature>
<protein>
    <submittedName>
        <fullName evidence="2">Chemotaxis protein histidine kinase CheA</fullName>
    </submittedName>
</protein>
<gene>
    <name evidence="2" type="ORF">J2S10_003296</name>
</gene>
<keyword evidence="2" id="KW-0808">Transferase</keyword>
<evidence type="ECO:0000313" key="2">
    <source>
        <dbReference type="EMBL" id="MDQ0200113.1"/>
    </source>
</evidence>
<dbReference type="Proteomes" id="UP001224122">
    <property type="component" value="Unassembled WGS sequence"/>
</dbReference>
<name>A0ABT9XXJ2_9BACI</name>
<feature type="region of interest" description="Disordered" evidence="1">
    <location>
        <begin position="352"/>
        <end position="422"/>
    </location>
</feature>
<reference evidence="2 3" key="1">
    <citation type="submission" date="2023-07" db="EMBL/GenBank/DDBJ databases">
        <title>Genomic Encyclopedia of Type Strains, Phase IV (KMG-IV): sequencing the most valuable type-strain genomes for metagenomic binning, comparative biology and taxonomic classification.</title>
        <authorList>
            <person name="Goeker M."/>
        </authorList>
    </citation>
    <scope>NUCLEOTIDE SEQUENCE [LARGE SCALE GENOMIC DNA]</scope>
    <source>
        <strain evidence="2 3">DSM 27594</strain>
    </source>
</reference>
<feature type="region of interest" description="Disordered" evidence="1">
    <location>
        <begin position="133"/>
        <end position="334"/>
    </location>
</feature>
<keyword evidence="2" id="KW-0418">Kinase</keyword>
<sequence length="434" mass="50015">MELLKGFNVNLYVGEEVIKGKLIGVESDHVVIENENNYIFYYSIDKIQAVTKNTKQFQGEEIATTFQKTQSLTELLESFKNCWISILTLNKQRFSGVLSDIDPDFVTLINGEERILIKLTHISNILKGFIKEEEKKPEPKKENGQDNNQGKNSENGNKENSENTMKNQSENKSKSSTNEDSKSSETKSTSSEKKETTVSAQQEEVYSEAIKDEPIQTNVWSHSIKMEAEKTNEESSEQTKSVVVPTTEVTAPKVQPSTKKQTSVNYQNNTKTEEPKELKEKQMTSSKEIKQEKEEVKKETMEPKLNKEVKVETKKENFSEVTKKEVKSETKKETNVTIEKEVKVFKPLEPLTFANSVRDNSQNQSLRKPTNTRQETDQKNKQETNQIEQEVKQFRFAGEPVARDRDNERAFPFAGWPNNRRKSQTRFKSFDNFF</sequence>
<evidence type="ECO:0000256" key="1">
    <source>
        <dbReference type="SAM" id="MobiDB-lite"/>
    </source>
</evidence>
<evidence type="ECO:0000313" key="3">
    <source>
        <dbReference type="Proteomes" id="UP001224122"/>
    </source>
</evidence>
<organism evidence="2 3">
    <name type="scientific">Neobacillus ginsengisoli</name>
    <dbReference type="NCBI Taxonomy" id="904295"/>
    <lineage>
        <taxon>Bacteria</taxon>
        <taxon>Bacillati</taxon>
        <taxon>Bacillota</taxon>
        <taxon>Bacilli</taxon>
        <taxon>Bacillales</taxon>
        <taxon>Bacillaceae</taxon>
        <taxon>Neobacillus</taxon>
    </lineage>
</organism>
<keyword evidence="3" id="KW-1185">Reference proteome</keyword>
<feature type="compositionally biased region" description="Basic and acidic residues" evidence="1">
    <location>
        <begin position="271"/>
        <end position="334"/>
    </location>
</feature>
<dbReference type="GO" id="GO:0016301">
    <property type="term" value="F:kinase activity"/>
    <property type="evidence" value="ECO:0007669"/>
    <property type="project" value="UniProtKB-KW"/>
</dbReference>
<accession>A0ABT9XXJ2</accession>
<feature type="compositionally biased region" description="Polar residues" evidence="1">
    <location>
        <begin position="255"/>
        <end position="269"/>
    </location>
</feature>
<feature type="compositionally biased region" description="Basic and acidic residues" evidence="1">
    <location>
        <begin position="133"/>
        <end position="144"/>
    </location>
</feature>
<proteinExistence type="predicted"/>